<accession>Q5FID3</accession>
<dbReference type="OrthoDB" id="9813214at2"/>
<dbReference type="BioCyc" id="LACI272621:G1G49-1697-MONOMER"/>
<dbReference type="HOGENOM" id="CLU_1292597_0_0_9"/>
<dbReference type="RefSeq" id="WP_011254558.1">
    <property type="nucleotide sequence ID" value="NC_006814.3"/>
</dbReference>
<dbReference type="KEGG" id="lac:LBA1729"/>
<dbReference type="Proteomes" id="UP000006381">
    <property type="component" value="Chromosome"/>
</dbReference>
<dbReference type="EMBL" id="CP000033">
    <property type="protein sequence ID" value="AAV43541.1"/>
    <property type="molecule type" value="Genomic_DNA"/>
</dbReference>
<evidence type="ECO:0008006" key="4">
    <source>
        <dbReference type="Google" id="ProtNLM"/>
    </source>
</evidence>
<dbReference type="GO" id="GO:0016757">
    <property type="term" value="F:glycosyltransferase activity"/>
    <property type="evidence" value="ECO:0007669"/>
    <property type="project" value="TreeGrafter"/>
</dbReference>
<dbReference type="SUPFAM" id="SSF53756">
    <property type="entry name" value="UDP-Glycosyltransferase/glycogen phosphorylase"/>
    <property type="match status" value="1"/>
</dbReference>
<keyword evidence="1" id="KW-0808">Transferase</keyword>
<dbReference type="Pfam" id="PF13692">
    <property type="entry name" value="Glyco_trans_1_4"/>
    <property type="match status" value="1"/>
</dbReference>
<organism evidence="3">
    <name type="scientific">Lactobacillus acidophilus (strain ATCC 700396 / NCK56 / N2 / NCFM)</name>
    <dbReference type="NCBI Taxonomy" id="272621"/>
    <lineage>
        <taxon>Bacteria</taxon>
        <taxon>Bacillati</taxon>
        <taxon>Bacillota</taxon>
        <taxon>Bacilli</taxon>
        <taxon>Lactobacillales</taxon>
        <taxon>Lactobacillaceae</taxon>
        <taxon>Lactobacillus</taxon>
    </lineage>
</organism>
<evidence type="ECO:0000313" key="2">
    <source>
        <dbReference type="EMBL" id="AAV43541.1"/>
    </source>
</evidence>
<proteinExistence type="predicted"/>
<dbReference type="eggNOG" id="COG0438">
    <property type="taxonomic scope" value="Bacteria"/>
</dbReference>
<gene>
    <name evidence="2" type="ordered locus">LBA1729</name>
</gene>
<dbReference type="GO" id="GO:0009103">
    <property type="term" value="P:lipopolysaccharide biosynthetic process"/>
    <property type="evidence" value="ECO:0007669"/>
    <property type="project" value="TreeGrafter"/>
</dbReference>
<reference evidence="2 3" key="1">
    <citation type="journal article" date="2005" name="Proc. Natl. Acad. Sci. U.S.A.">
        <title>Complete genome sequence of the probiotic lactic acid bacterium Lactobacillus acidophilus NCFM.</title>
        <authorList>
            <person name="Altermann E."/>
            <person name="Russell W.M."/>
            <person name="Azcarate-Peril M.A."/>
            <person name="Barrangou R."/>
            <person name="Buck B.L."/>
            <person name="McAuliffe O."/>
            <person name="Souther N."/>
            <person name="Dobson A."/>
            <person name="Duong T."/>
            <person name="Callanan M."/>
            <person name="Lick S."/>
            <person name="Hamrick A."/>
            <person name="Cano R."/>
            <person name="Klaenhammer T.R."/>
        </authorList>
    </citation>
    <scope>NUCLEOTIDE SEQUENCE [LARGE SCALE GENOMIC DNA]</scope>
    <source>
        <strain evidence="3">ATCC 700396 / NCK56 / N2 / NCFM</strain>
    </source>
</reference>
<evidence type="ECO:0000313" key="3">
    <source>
        <dbReference type="Proteomes" id="UP000006381"/>
    </source>
</evidence>
<dbReference type="AlphaFoldDB" id="Q5FID3"/>
<sequence>MKKLLKFYPNKPYKINFENKDDDTSRISDIIETMRSDQRLKILYQGVFDKDRKLDEFAKTIENESDKFCLYIMGKQNKYSKELCKKYPHIRYIPYITSPNHLKITREADIGLLPYFPVRVGNNSILNALYCAPNKIYEYSAFGKPMLGTDVLGLKYPFEKYKMGYTVSKLEEKEILEKLNKILVNYQKMSENSRRFFQSVNWDKKIDEILEIKEEEKD</sequence>
<dbReference type="Gene3D" id="3.40.50.2000">
    <property type="entry name" value="Glycogen Phosphorylase B"/>
    <property type="match status" value="1"/>
</dbReference>
<dbReference type="PANTHER" id="PTHR46401:SF2">
    <property type="entry name" value="GLYCOSYLTRANSFERASE WBBK-RELATED"/>
    <property type="match status" value="1"/>
</dbReference>
<evidence type="ECO:0000256" key="1">
    <source>
        <dbReference type="ARBA" id="ARBA00022679"/>
    </source>
</evidence>
<protein>
    <recommendedName>
        <fullName evidence="4">Glycosyltransferase</fullName>
    </recommendedName>
</protein>
<dbReference type="PATRIC" id="fig|272621.13.peg.1650"/>
<name>Q5FID3_LACAC</name>
<keyword evidence="3" id="KW-1185">Reference proteome</keyword>
<dbReference type="PANTHER" id="PTHR46401">
    <property type="entry name" value="GLYCOSYLTRANSFERASE WBBK-RELATED"/>
    <property type="match status" value="1"/>
</dbReference>
<dbReference type="STRING" id="272621.LBA1729"/>